<evidence type="ECO:0000313" key="7">
    <source>
        <dbReference type="EMBL" id="MDQ0159249.1"/>
    </source>
</evidence>
<dbReference type="SUPFAM" id="SSF54211">
    <property type="entry name" value="Ribosomal protein S5 domain 2-like"/>
    <property type="match status" value="2"/>
</dbReference>
<dbReference type="InterPro" id="IPR020565">
    <property type="entry name" value="ImidazoleglycerP_deHydtase_CS"/>
</dbReference>
<dbReference type="PANTHER" id="PTHR23133:SF2">
    <property type="entry name" value="IMIDAZOLEGLYCEROL-PHOSPHATE DEHYDRATASE"/>
    <property type="match status" value="1"/>
</dbReference>
<dbReference type="NCBIfam" id="NF002114">
    <property type="entry name" value="PRK00951.2-4"/>
    <property type="match status" value="1"/>
</dbReference>
<gene>
    <name evidence="5" type="primary">hisB</name>
    <name evidence="7" type="ORF">J2S77_001213</name>
</gene>
<dbReference type="InterPro" id="IPR020568">
    <property type="entry name" value="Ribosomal_Su5_D2-typ_SF"/>
</dbReference>
<dbReference type="PROSITE" id="PS00954">
    <property type="entry name" value="IGP_DEHYDRATASE_1"/>
    <property type="match status" value="1"/>
</dbReference>
<proteinExistence type="inferred from homology"/>
<comment type="caution">
    <text evidence="7">The sequence shown here is derived from an EMBL/GenBank/DDBJ whole genome shotgun (WGS) entry which is preliminary data.</text>
</comment>
<keyword evidence="5" id="KW-0963">Cytoplasm</keyword>
<keyword evidence="8" id="KW-1185">Reference proteome</keyword>
<name>A0ABT9VE54_9BACI</name>
<evidence type="ECO:0000256" key="1">
    <source>
        <dbReference type="ARBA" id="ARBA00005047"/>
    </source>
</evidence>
<dbReference type="GO" id="GO:0004424">
    <property type="term" value="F:imidazoleglycerol-phosphate dehydratase activity"/>
    <property type="evidence" value="ECO:0007669"/>
    <property type="project" value="UniProtKB-EC"/>
</dbReference>
<dbReference type="Pfam" id="PF00475">
    <property type="entry name" value="IGPD"/>
    <property type="match status" value="1"/>
</dbReference>
<dbReference type="EC" id="4.2.1.19" evidence="5 6"/>
<dbReference type="PANTHER" id="PTHR23133">
    <property type="entry name" value="IMIDAZOLEGLYCEROL-PHOSPHATE DEHYDRATASE HIS7"/>
    <property type="match status" value="1"/>
</dbReference>
<protein>
    <recommendedName>
        <fullName evidence="5 6">Imidazoleglycerol-phosphate dehydratase</fullName>
        <shortName evidence="5">IGPD</shortName>
        <ecNumber evidence="5 6">4.2.1.19</ecNumber>
    </recommendedName>
</protein>
<dbReference type="CDD" id="cd07914">
    <property type="entry name" value="IGPD"/>
    <property type="match status" value="1"/>
</dbReference>
<keyword evidence="2 5" id="KW-0028">Amino-acid biosynthesis</keyword>
<dbReference type="EMBL" id="JAUSTQ010000004">
    <property type="protein sequence ID" value="MDQ0159249.1"/>
    <property type="molecule type" value="Genomic_DNA"/>
</dbReference>
<dbReference type="HAMAP" id="MF_00076">
    <property type="entry name" value="HisB"/>
    <property type="match status" value="1"/>
</dbReference>
<comment type="pathway">
    <text evidence="1 5 6">Amino-acid biosynthesis; L-histidine biosynthesis; L-histidine from 5-phospho-alpha-D-ribose 1-diphosphate: step 6/9.</text>
</comment>
<dbReference type="RefSeq" id="WP_306975579.1">
    <property type="nucleotide sequence ID" value="NZ_JAUSTQ010000004.1"/>
</dbReference>
<accession>A0ABT9VE54</accession>
<reference evidence="7 8" key="1">
    <citation type="submission" date="2023-07" db="EMBL/GenBank/DDBJ databases">
        <title>Genomic Encyclopedia of Type Strains, Phase IV (KMG-IV): sequencing the most valuable type-strain genomes for metagenomic binning, comparative biology and taxonomic classification.</title>
        <authorList>
            <person name="Goeker M."/>
        </authorList>
    </citation>
    <scope>NUCLEOTIDE SEQUENCE [LARGE SCALE GENOMIC DNA]</scope>
    <source>
        <strain evidence="7 8">DSM 16460</strain>
    </source>
</reference>
<evidence type="ECO:0000256" key="2">
    <source>
        <dbReference type="ARBA" id="ARBA00022605"/>
    </source>
</evidence>
<dbReference type="NCBIfam" id="NF002107">
    <property type="entry name" value="PRK00951.1-2"/>
    <property type="match status" value="1"/>
</dbReference>
<evidence type="ECO:0000256" key="5">
    <source>
        <dbReference type="HAMAP-Rule" id="MF_00076"/>
    </source>
</evidence>
<evidence type="ECO:0000313" key="8">
    <source>
        <dbReference type="Proteomes" id="UP001224359"/>
    </source>
</evidence>
<dbReference type="NCBIfam" id="NF002111">
    <property type="entry name" value="PRK00951.2-1"/>
    <property type="match status" value="1"/>
</dbReference>
<dbReference type="Proteomes" id="UP001224359">
    <property type="component" value="Unassembled WGS sequence"/>
</dbReference>
<comment type="similarity">
    <text evidence="5 6">Belongs to the imidazoleglycerol-phosphate dehydratase family.</text>
</comment>
<keyword evidence="4 5" id="KW-0456">Lyase</keyword>
<sequence length="196" mass="21308">MRQATIKRETSETAISLAYGLDGKKDIHIDTGVGFLDHMLTLFAAHGSFDLTVSADGDTYVDDHHTVEDVGIVLGQAFKQALGDKAGITRYASDFTPMDEALSLVSIDVSNRPYLVFDVDGLGEKVGSFDTELVEEFFRAFITQAGVTLHIKLMHGSNNHHIIESIFKGFGRVLNEAVTIKDEDGSVPSTKGTLSE</sequence>
<comment type="catalytic activity">
    <reaction evidence="5 6">
        <text>D-erythro-1-(imidazol-4-yl)glycerol 3-phosphate = 3-(imidazol-4-yl)-2-oxopropyl phosphate + H2O</text>
        <dbReference type="Rhea" id="RHEA:11040"/>
        <dbReference type="ChEBI" id="CHEBI:15377"/>
        <dbReference type="ChEBI" id="CHEBI:57766"/>
        <dbReference type="ChEBI" id="CHEBI:58278"/>
        <dbReference type="EC" id="4.2.1.19"/>
    </reaction>
</comment>
<dbReference type="PROSITE" id="PS00955">
    <property type="entry name" value="IGP_DEHYDRATASE_2"/>
    <property type="match status" value="1"/>
</dbReference>
<evidence type="ECO:0000256" key="6">
    <source>
        <dbReference type="RuleBase" id="RU000599"/>
    </source>
</evidence>
<dbReference type="InterPro" id="IPR000807">
    <property type="entry name" value="ImidazoleglycerolP_deHydtase"/>
</dbReference>
<comment type="subcellular location">
    <subcellularLocation>
        <location evidence="5 6">Cytoplasm</location>
    </subcellularLocation>
</comment>
<dbReference type="Gene3D" id="3.30.230.40">
    <property type="entry name" value="Imidazole glycerol phosphate dehydratase, domain 1"/>
    <property type="match status" value="2"/>
</dbReference>
<evidence type="ECO:0000256" key="3">
    <source>
        <dbReference type="ARBA" id="ARBA00023102"/>
    </source>
</evidence>
<keyword evidence="3 5" id="KW-0368">Histidine biosynthesis</keyword>
<organism evidence="7 8">
    <name type="scientific">Alkalibacillus salilacus</name>
    <dbReference type="NCBI Taxonomy" id="284582"/>
    <lineage>
        <taxon>Bacteria</taxon>
        <taxon>Bacillati</taxon>
        <taxon>Bacillota</taxon>
        <taxon>Bacilli</taxon>
        <taxon>Bacillales</taxon>
        <taxon>Bacillaceae</taxon>
        <taxon>Alkalibacillus</taxon>
    </lineage>
</organism>
<dbReference type="InterPro" id="IPR038494">
    <property type="entry name" value="IGPD_sf"/>
</dbReference>
<evidence type="ECO:0000256" key="4">
    <source>
        <dbReference type="ARBA" id="ARBA00023239"/>
    </source>
</evidence>